<evidence type="ECO:0000259" key="1">
    <source>
        <dbReference type="PROSITE" id="PS50004"/>
    </source>
</evidence>
<evidence type="ECO:0000259" key="2">
    <source>
        <dbReference type="PROSITE" id="PS51412"/>
    </source>
</evidence>
<dbReference type="InterPro" id="IPR020864">
    <property type="entry name" value="MACPF"/>
</dbReference>
<dbReference type="PROSITE" id="PS51412">
    <property type="entry name" value="MACPF_2"/>
    <property type="match status" value="1"/>
</dbReference>
<protein>
    <recommendedName>
        <fullName evidence="5">C2 domain-containing protein</fullName>
    </recommendedName>
</protein>
<comment type="caution">
    <text evidence="3">The sequence shown here is derived from an EMBL/GenBank/DDBJ whole genome shotgun (WGS) entry which is preliminary data.</text>
</comment>
<keyword evidence="4" id="KW-1185">Reference proteome</keyword>
<dbReference type="Pfam" id="PF00168">
    <property type="entry name" value="C2"/>
    <property type="match status" value="1"/>
</dbReference>
<dbReference type="InterPro" id="IPR052784">
    <property type="entry name" value="Perforin-1_pore-forming"/>
</dbReference>
<dbReference type="InterPro" id="IPR035892">
    <property type="entry name" value="C2_domain_sf"/>
</dbReference>
<dbReference type="Gene3D" id="2.60.40.150">
    <property type="entry name" value="C2 domain"/>
    <property type="match status" value="1"/>
</dbReference>
<accession>A0ABU7AJ47</accession>
<feature type="non-terminal residue" evidence="3">
    <location>
        <position position="1"/>
    </location>
</feature>
<dbReference type="InterPro" id="IPR000008">
    <property type="entry name" value="C2_dom"/>
</dbReference>
<name>A0ABU7AJ47_9TELE</name>
<dbReference type="SMART" id="SM00239">
    <property type="entry name" value="C2"/>
    <property type="match status" value="1"/>
</dbReference>
<dbReference type="SUPFAM" id="SSF49562">
    <property type="entry name" value="C2 domain (Calcium/lipid-binding domain, CaLB)"/>
    <property type="match status" value="1"/>
</dbReference>
<evidence type="ECO:0008006" key="5">
    <source>
        <dbReference type="Google" id="ProtNLM"/>
    </source>
</evidence>
<organism evidence="3 4">
    <name type="scientific">Ataeniobius toweri</name>
    <dbReference type="NCBI Taxonomy" id="208326"/>
    <lineage>
        <taxon>Eukaryota</taxon>
        <taxon>Metazoa</taxon>
        <taxon>Chordata</taxon>
        <taxon>Craniata</taxon>
        <taxon>Vertebrata</taxon>
        <taxon>Euteleostomi</taxon>
        <taxon>Actinopterygii</taxon>
        <taxon>Neopterygii</taxon>
        <taxon>Teleostei</taxon>
        <taxon>Neoteleostei</taxon>
        <taxon>Acanthomorphata</taxon>
        <taxon>Ovalentaria</taxon>
        <taxon>Atherinomorphae</taxon>
        <taxon>Cyprinodontiformes</taxon>
        <taxon>Goodeidae</taxon>
        <taxon>Ataeniobius</taxon>
    </lineage>
</organism>
<feature type="domain" description="MACPF" evidence="2">
    <location>
        <begin position="1"/>
        <end position="71"/>
    </location>
</feature>
<dbReference type="PANTHER" id="PTHR46096:SF5">
    <property type="entry name" value="PERFORIN 1.2 PRECURSOR-RELATED"/>
    <property type="match status" value="1"/>
</dbReference>
<evidence type="ECO:0000313" key="3">
    <source>
        <dbReference type="EMBL" id="MED6237658.1"/>
    </source>
</evidence>
<dbReference type="Proteomes" id="UP001345963">
    <property type="component" value="Unassembled WGS sequence"/>
</dbReference>
<gene>
    <name evidence="3" type="ORF">ATANTOWER_030606</name>
</gene>
<sequence length="273" mass="30454">VIGGNEMGVVLFQGGSDPAMYNIWLTSLKTSPDIVQYNLKPLHTILPDNHRARNGLKREVEQYIIKNGVLKTCSESCQIGHRSNKRDPCACVCNSNQNIKSNCCPAGKGLATLKVYKLYANNLYGDKWSETDGSVEVKYGNQIKRTIIISNDDNPRWPEKFDFGPIVINMQNRLMFSVYDEDSNWNSDLLGECSFDLHTGTVTDSCMFNHGTFFFTYVVECAPSLGGSRCDEYVSSPMKPSLAKVFYTRNGVLLGDSMRKFLKPGARSGIGQL</sequence>
<dbReference type="PROSITE" id="PS50004">
    <property type="entry name" value="C2"/>
    <property type="match status" value="1"/>
</dbReference>
<dbReference type="Pfam" id="PF01823">
    <property type="entry name" value="MACPF"/>
    <property type="match status" value="1"/>
</dbReference>
<proteinExistence type="predicted"/>
<reference evidence="3 4" key="1">
    <citation type="submission" date="2021-07" db="EMBL/GenBank/DDBJ databases">
        <authorList>
            <person name="Palmer J.M."/>
        </authorList>
    </citation>
    <scope>NUCLEOTIDE SEQUENCE [LARGE SCALE GENOMIC DNA]</scope>
    <source>
        <strain evidence="3 4">AT_MEX2019</strain>
        <tissue evidence="3">Muscle</tissue>
    </source>
</reference>
<dbReference type="EMBL" id="JAHUTI010018104">
    <property type="protein sequence ID" value="MED6237658.1"/>
    <property type="molecule type" value="Genomic_DNA"/>
</dbReference>
<evidence type="ECO:0000313" key="4">
    <source>
        <dbReference type="Proteomes" id="UP001345963"/>
    </source>
</evidence>
<dbReference type="PANTHER" id="PTHR46096">
    <property type="entry name" value="PERFORIN-1"/>
    <property type="match status" value="1"/>
</dbReference>
<feature type="domain" description="C2" evidence="1">
    <location>
        <begin position="94"/>
        <end position="210"/>
    </location>
</feature>